<evidence type="ECO:0000313" key="4">
    <source>
        <dbReference type="Proteomes" id="UP001217089"/>
    </source>
</evidence>
<dbReference type="PANTHER" id="PTHR24067">
    <property type="entry name" value="UBIQUITIN-CONJUGATING ENZYME E2"/>
    <property type="match status" value="1"/>
</dbReference>
<dbReference type="CDD" id="cd23802">
    <property type="entry name" value="UBCc_UBE2Q"/>
    <property type="match status" value="1"/>
</dbReference>
<dbReference type="EMBL" id="JARBDR010000917">
    <property type="protein sequence ID" value="KAJ8303307.1"/>
    <property type="molecule type" value="Genomic_DNA"/>
</dbReference>
<dbReference type="InterPro" id="IPR000608">
    <property type="entry name" value="UBC"/>
</dbReference>
<accession>A0ABQ9EDD1</accession>
<gene>
    <name evidence="3" type="ORF">KUTeg_019703</name>
</gene>
<comment type="caution">
    <text evidence="3">The sequence shown here is derived from an EMBL/GenBank/DDBJ whole genome shotgun (WGS) entry which is preliminary data.</text>
</comment>
<keyword evidence="4" id="KW-1185">Reference proteome</keyword>
<reference evidence="3 4" key="1">
    <citation type="submission" date="2022-12" db="EMBL/GenBank/DDBJ databases">
        <title>Chromosome-level genome of Tegillarca granosa.</title>
        <authorList>
            <person name="Kim J."/>
        </authorList>
    </citation>
    <scope>NUCLEOTIDE SEQUENCE [LARGE SCALE GENOMIC DNA]</scope>
    <source>
        <strain evidence="3">Teg-2019</strain>
        <tissue evidence="3">Adductor muscle</tissue>
    </source>
</reference>
<dbReference type="SUPFAM" id="SSF54495">
    <property type="entry name" value="UBC-like"/>
    <property type="match status" value="1"/>
</dbReference>
<name>A0ABQ9EDD1_TEGGR</name>
<dbReference type="Proteomes" id="UP001217089">
    <property type="component" value="Unassembled WGS sequence"/>
</dbReference>
<dbReference type="Gene3D" id="3.10.110.10">
    <property type="entry name" value="Ubiquitin Conjugating Enzyme"/>
    <property type="match status" value="1"/>
</dbReference>
<evidence type="ECO:0000256" key="1">
    <source>
        <dbReference type="SAM" id="MobiDB-lite"/>
    </source>
</evidence>
<dbReference type="InterPro" id="IPR016135">
    <property type="entry name" value="UBQ-conjugating_enzyme/RWD"/>
</dbReference>
<proteinExistence type="predicted"/>
<evidence type="ECO:0000259" key="2">
    <source>
        <dbReference type="PROSITE" id="PS50127"/>
    </source>
</evidence>
<dbReference type="Pfam" id="PF15167">
    <property type="entry name" value="DUF4581"/>
    <property type="match status" value="1"/>
</dbReference>
<dbReference type="InterPro" id="IPR027892">
    <property type="entry name" value="Maturin"/>
</dbReference>
<feature type="region of interest" description="Disordered" evidence="1">
    <location>
        <begin position="131"/>
        <end position="152"/>
    </location>
</feature>
<evidence type="ECO:0000313" key="3">
    <source>
        <dbReference type="EMBL" id="KAJ8303307.1"/>
    </source>
</evidence>
<protein>
    <recommendedName>
        <fullName evidence="2">UBC core domain-containing protein</fullName>
    </recommendedName>
</protein>
<dbReference type="PROSITE" id="PS50127">
    <property type="entry name" value="UBC_2"/>
    <property type="match status" value="1"/>
</dbReference>
<sequence length="347" mass="40528">MKSKYNMEFKQHVDAAKRWTEESETRFEVSSADESEGRIYFQIKEGPSFYISAEDDGDEKKWMVWSNDEKVLPKLESFQEFTDREKPLDDLLNRISKALSPKCYEKKTKMGSDDDIDEEFEDDDDFANYYNDEDIDAQEPKDKEELSEEEELAENFFDGQPNNPAVQRLFSDMKNMTKSKDKFGIDAVPRGDNLFVWDVKLKNFPPESRLSKDLQKFAEKYKKEPAIVMEMQFPTDYPMSPPFVRVVYPRFQFLTGHITIGGSICMELLTKSGWRPTNDIEIFTKHCKVESVCPVTTVEKSILICVRSEIMSDPKACLDSAKGDQKYSEEEARAAFRRMVQRYNWDK</sequence>
<dbReference type="Pfam" id="PF00179">
    <property type="entry name" value="UQ_con"/>
    <property type="match status" value="1"/>
</dbReference>
<dbReference type="InterPro" id="IPR050113">
    <property type="entry name" value="Ub_conjugating_enzyme"/>
</dbReference>
<organism evidence="3 4">
    <name type="scientific">Tegillarca granosa</name>
    <name type="common">Malaysian cockle</name>
    <name type="synonym">Anadara granosa</name>
    <dbReference type="NCBI Taxonomy" id="220873"/>
    <lineage>
        <taxon>Eukaryota</taxon>
        <taxon>Metazoa</taxon>
        <taxon>Spiralia</taxon>
        <taxon>Lophotrochozoa</taxon>
        <taxon>Mollusca</taxon>
        <taxon>Bivalvia</taxon>
        <taxon>Autobranchia</taxon>
        <taxon>Pteriomorphia</taxon>
        <taxon>Arcoida</taxon>
        <taxon>Arcoidea</taxon>
        <taxon>Arcidae</taxon>
        <taxon>Tegillarca</taxon>
    </lineage>
</organism>
<feature type="domain" description="UBC core" evidence="2">
    <location>
        <begin position="164"/>
        <end position="347"/>
    </location>
</feature>